<protein>
    <recommendedName>
        <fullName evidence="5">DUF1851 domain-containing protein</fullName>
    </recommendedName>
</protein>
<evidence type="ECO:0008006" key="5">
    <source>
        <dbReference type="Google" id="ProtNLM"/>
    </source>
</evidence>
<feature type="domain" description="GAD-related" evidence="1">
    <location>
        <begin position="2"/>
        <end position="89"/>
    </location>
</feature>
<gene>
    <name evidence="3" type="ORF">GCM10009118_03410</name>
</gene>
<reference evidence="4" key="1">
    <citation type="journal article" date="2019" name="Int. J. Syst. Evol. Microbiol.">
        <title>The Global Catalogue of Microorganisms (GCM) 10K type strain sequencing project: providing services to taxonomists for standard genome sequencing and annotation.</title>
        <authorList>
            <consortium name="The Broad Institute Genomics Platform"/>
            <consortium name="The Broad Institute Genome Sequencing Center for Infectious Disease"/>
            <person name="Wu L."/>
            <person name="Ma J."/>
        </authorList>
    </citation>
    <scope>NUCLEOTIDE SEQUENCE [LARGE SCALE GENOMIC DNA]</scope>
    <source>
        <strain evidence="4">JCM 16083</strain>
    </source>
</reference>
<dbReference type="InterPro" id="IPR014983">
    <property type="entry name" value="GAD-rel"/>
</dbReference>
<accession>A0ABP3XZS2</accession>
<feature type="domain" description="T6SS immunity protein Tdi1 C-terminal" evidence="2">
    <location>
        <begin position="114"/>
        <end position="186"/>
    </location>
</feature>
<dbReference type="Pfam" id="PF08887">
    <property type="entry name" value="GAD-like"/>
    <property type="match status" value="1"/>
</dbReference>
<evidence type="ECO:0000259" key="2">
    <source>
        <dbReference type="Pfam" id="PF08906"/>
    </source>
</evidence>
<dbReference type="Proteomes" id="UP001501126">
    <property type="component" value="Unassembled WGS sequence"/>
</dbReference>
<dbReference type="Pfam" id="PF08906">
    <property type="entry name" value="T6SS_Tdi1_C"/>
    <property type="match status" value="1"/>
</dbReference>
<keyword evidence="4" id="KW-1185">Reference proteome</keyword>
<organism evidence="3 4">
    <name type="scientific">Wandonia haliotis</name>
    <dbReference type="NCBI Taxonomy" id="574963"/>
    <lineage>
        <taxon>Bacteria</taxon>
        <taxon>Pseudomonadati</taxon>
        <taxon>Bacteroidota</taxon>
        <taxon>Flavobacteriia</taxon>
        <taxon>Flavobacteriales</taxon>
        <taxon>Crocinitomicaceae</taxon>
        <taxon>Wandonia</taxon>
    </lineage>
</organism>
<comment type="caution">
    <text evidence="3">The sequence shown here is derived from an EMBL/GenBank/DDBJ whole genome shotgun (WGS) entry which is preliminary data.</text>
</comment>
<sequence length="187" mass="22053">MEKFKNAYKIAENSIPVTAEIISAYKDKVPEMLLDLWRSDGFGKYNKGTIELINPKEYEPVLWTWLGREVENYVPFAITGFGELFYYRKLTETDEDVCIIDIQFRNIETLNWSLESFFEDSLPEEEFREYWLREELFKNAIKEQGELANNEIFTFTPVLGMGGAEEIQYLKKGNAQVYQELVFQMTM</sequence>
<dbReference type="RefSeq" id="WP_343784470.1">
    <property type="nucleotide sequence ID" value="NZ_BAAAFH010000003.1"/>
</dbReference>
<evidence type="ECO:0000313" key="3">
    <source>
        <dbReference type="EMBL" id="GAA0873933.1"/>
    </source>
</evidence>
<evidence type="ECO:0000259" key="1">
    <source>
        <dbReference type="Pfam" id="PF08887"/>
    </source>
</evidence>
<name>A0ABP3XZS2_9FLAO</name>
<dbReference type="InterPro" id="IPR015002">
    <property type="entry name" value="T6SS_Tdi1_C"/>
</dbReference>
<dbReference type="EMBL" id="BAAAFH010000003">
    <property type="protein sequence ID" value="GAA0873933.1"/>
    <property type="molecule type" value="Genomic_DNA"/>
</dbReference>
<proteinExistence type="predicted"/>
<evidence type="ECO:0000313" key="4">
    <source>
        <dbReference type="Proteomes" id="UP001501126"/>
    </source>
</evidence>